<dbReference type="InterPro" id="IPR048977">
    <property type="entry name" value="SsfX3-like_N"/>
</dbReference>
<dbReference type="AlphaFoldDB" id="A0A021VSD7"/>
<dbReference type="SUPFAM" id="SSF52266">
    <property type="entry name" value="SGNH hydrolase"/>
    <property type="match status" value="1"/>
</dbReference>
<dbReference type="Gene3D" id="3.40.50.1110">
    <property type="entry name" value="SGNH hydrolase"/>
    <property type="match status" value="1"/>
</dbReference>
<reference evidence="3 4" key="1">
    <citation type="submission" date="2014-01" db="EMBL/GenBank/DDBJ databases">
        <title>Actinotalea ferrariae CF5-4.</title>
        <authorList>
            <person name="Chen F."/>
            <person name="Li Y."/>
            <person name="Wang G."/>
        </authorList>
    </citation>
    <scope>NUCLEOTIDE SEQUENCE [LARGE SCALE GENOMIC DNA]</scope>
    <source>
        <strain evidence="3 4">CF5-4</strain>
    </source>
</reference>
<dbReference type="InterPro" id="IPR036514">
    <property type="entry name" value="SGNH_hydro_sf"/>
</dbReference>
<dbReference type="Gene3D" id="2.60.120.260">
    <property type="entry name" value="Galactose-binding domain-like"/>
    <property type="match status" value="1"/>
</dbReference>
<sequence length="388" mass="41333">MTTPLPTVDLTDALFRGALDLDRSGRGIMPHRLPRWVRQQFPDPQLLMAASQPSGVRLALRTAATVIEIDALRTRREYVGMPPRPDGVYDLFVDGELAARSAVDGGAAVRIDMATGTVEHVDGPVGTIRFAGLPAGDKELEIWLPHDEATEVLALRADAPVAPAPDRRRPIWLHHGSSLSQGSGAASPSTTWPAVAASSGGVELVNLGLGGSALLDPFLARTLRDQAADLISLAVGINVVNTDVMRARAFVPAVHGFLDTIRDGHPTTPLVVLTPTWCPTHEDTPGPAAPALVDGQVVFRATGDPAEVARGRLTLRVIREQLAAVVAQRSADDPNLHLVHGPDLYGPADAELRPLPDGLHPDAQTHLDMGRRFAELVFAPRGPFGRGR</sequence>
<name>A0A021VSD7_9CELL</name>
<evidence type="ECO:0000259" key="2">
    <source>
        <dbReference type="Pfam" id="PF21181"/>
    </source>
</evidence>
<keyword evidence="4" id="KW-1185">Reference proteome</keyword>
<dbReference type="OrthoDB" id="2060945at2"/>
<dbReference type="InterPro" id="IPR013830">
    <property type="entry name" value="SGNH_hydro"/>
</dbReference>
<evidence type="ECO:0000313" key="3">
    <source>
        <dbReference type="EMBL" id="EYR64076.1"/>
    </source>
</evidence>
<evidence type="ECO:0000313" key="4">
    <source>
        <dbReference type="Proteomes" id="UP000019753"/>
    </source>
</evidence>
<accession>A0A021VSD7</accession>
<feature type="domain" description="SGNH hydrolase-type esterase" evidence="1">
    <location>
        <begin position="176"/>
        <end position="366"/>
    </location>
</feature>
<comment type="caution">
    <text evidence="3">The sequence shown here is derived from an EMBL/GenBank/DDBJ whole genome shotgun (WGS) entry which is preliminary data.</text>
</comment>
<gene>
    <name evidence="3" type="ORF">N866_16000</name>
</gene>
<dbReference type="EMBL" id="AXCW01000050">
    <property type="protein sequence ID" value="EYR64076.1"/>
    <property type="molecule type" value="Genomic_DNA"/>
</dbReference>
<dbReference type="RefSeq" id="WP_034224446.1">
    <property type="nucleotide sequence ID" value="NZ_AXCW01000050.1"/>
</dbReference>
<feature type="domain" description="SsfX3-like N-terminal" evidence="2">
    <location>
        <begin position="15"/>
        <end position="146"/>
    </location>
</feature>
<dbReference type="Pfam" id="PF13472">
    <property type="entry name" value="Lipase_GDSL_2"/>
    <property type="match status" value="1"/>
</dbReference>
<organism evidence="3 4">
    <name type="scientific">Actinotalea ferrariae CF5-4</name>
    <dbReference type="NCBI Taxonomy" id="948458"/>
    <lineage>
        <taxon>Bacteria</taxon>
        <taxon>Bacillati</taxon>
        <taxon>Actinomycetota</taxon>
        <taxon>Actinomycetes</taxon>
        <taxon>Micrococcales</taxon>
        <taxon>Cellulomonadaceae</taxon>
        <taxon>Actinotalea</taxon>
    </lineage>
</organism>
<protein>
    <submittedName>
        <fullName evidence="3">Lipase</fullName>
    </submittedName>
</protein>
<dbReference type="Pfam" id="PF21181">
    <property type="entry name" value="SsfX3_N"/>
    <property type="match status" value="1"/>
</dbReference>
<dbReference type="Proteomes" id="UP000019753">
    <property type="component" value="Unassembled WGS sequence"/>
</dbReference>
<proteinExistence type="predicted"/>
<evidence type="ECO:0000259" key="1">
    <source>
        <dbReference type="Pfam" id="PF13472"/>
    </source>
</evidence>